<organism evidence="2 3">
    <name type="scientific">Hydnum rufescens UP504</name>
    <dbReference type="NCBI Taxonomy" id="1448309"/>
    <lineage>
        <taxon>Eukaryota</taxon>
        <taxon>Fungi</taxon>
        <taxon>Dikarya</taxon>
        <taxon>Basidiomycota</taxon>
        <taxon>Agaricomycotina</taxon>
        <taxon>Agaricomycetes</taxon>
        <taxon>Cantharellales</taxon>
        <taxon>Hydnaceae</taxon>
        <taxon>Hydnum</taxon>
    </lineage>
</organism>
<dbReference type="Proteomes" id="UP000886523">
    <property type="component" value="Unassembled WGS sequence"/>
</dbReference>
<evidence type="ECO:0000256" key="1">
    <source>
        <dbReference type="SAM" id="MobiDB-lite"/>
    </source>
</evidence>
<gene>
    <name evidence="2" type="ORF">BS47DRAFT_1363976</name>
</gene>
<accession>A0A9P6AT57</accession>
<reference evidence="2" key="1">
    <citation type="journal article" date="2020" name="Nat. Commun.">
        <title>Large-scale genome sequencing of mycorrhizal fungi provides insights into the early evolution of symbiotic traits.</title>
        <authorList>
            <person name="Miyauchi S."/>
            <person name="Kiss E."/>
            <person name="Kuo A."/>
            <person name="Drula E."/>
            <person name="Kohler A."/>
            <person name="Sanchez-Garcia M."/>
            <person name="Morin E."/>
            <person name="Andreopoulos B."/>
            <person name="Barry K.W."/>
            <person name="Bonito G."/>
            <person name="Buee M."/>
            <person name="Carver A."/>
            <person name="Chen C."/>
            <person name="Cichocki N."/>
            <person name="Clum A."/>
            <person name="Culley D."/>
            <person name="Crous P.W."/>
            <person name="Fauchery L."/>
            <person name="Girlanda M."/>
            <person name="Hayes R.D."/>
            <person name="Keri Z."/>
            <person name="LaButti K."/>
            <person name="Lipzen A."/>
            <person name="Lombard V."/>
            <person name="Magnuson J."/>
            <person name="Maillard F."/>
            <person name="Murat C."/>
            <person name="Nolan M."/>
            <person name="Ohm R.A."/>
            <person name="Pangilinan J."/>
            <person name="Pereira M.F."/>
            <person name="Perotto S."/>
            <person name="Peter M."/>
            <person name="Pfister S."/>
            <person name="Riley R."/>
            <person name="Sitrit Y."/>
            <person name="Stielow J.B."/>
            <person name="Szollosi G."/>
            <person name="Zifcakova L."/>
            <person name="Stursova M."/>
            <person name="Spatafora J.W."/>
            <person name="Tedersoo L."/>
            <person name="Vaario L.M."/>
            <person name="Yamada A."/>
            <person name="Yan M."/>
            <person name="Wang P."/>
            <person name="Xu J."/>
            <person name="Bruns T."/>
            <person name="Baldrian P."/>
            <person name="Vilgalys R."/>
            <person name="Dunand C."/>
            <person name="Henrissat B."/>
            <person name="Grigoriev I.V."/>
            <person name="Hibbett D."/>
            <person name="Nagy L.G."/>
            <person name="Martin F.M."/>
        </authorList>
    </citation>
    <scope>NUCLEOTIDE SEQUENCE</scope>
    <source>
        <strain evidence="2">UP504</strain>
    </source>
</reference>
<evidence type="ECO:0000313" key="3">
    <source>
        <dbReference type="Proteomes" id="UP000886523"/>
    </source>
</evidence>
<feature type="region of interest" description="Disordered" evidence="1">
    <location>
        <begin position="950"/>
        <end position="973"/>
    </location>
</feature>
<dbReference type="EMBL" id="MU129003">
    <property type="protein sequence ID" value="KAF9511274.1"/>
    <property type="molecule type" value="Genomic_DNA"/>
</dbReference>
<protein>
    <submittedName>
        <fullName evidence="2">Uncharacterized protein</fullName>
    </submittedName>
</protein>
<proteinExistence type="predicted"/>
<name>A0A9P6AT57_9AGAM</name>
<dbReference type="AlphaFoldDB" id="A0A9P6AT57"/>
<sequence>MPLDSLIITIFVLHHTLIIDSTLRGGRSTVIFLLGTFLKYLDIAVGKIAPLDPMANKSVPASSKANLKTYQGCLVRRNSTNGASDEEALKTKVSKLPTHATKCKVIDSSSEEPMSSDADRALKTRTHKEVEPPPRRTIKHFAVMGTSRNETYEALNVIENAPKKSKLLRCPATKCLAISKSSNGHTSSNDEELPKLPIVWQVWTSRWQASKSNYRIIGPKSSAIHSLCPYVRIPPRQIEPPKALSPQHHLLSPCYLSPPDIAGPELINLEIRPHLPVSDTPSTLLEEARRISDPCKILDDAQELVHRLHPSIHVARPGDFLNVWDADTLNNILLALPDEGADPLDDYEYIDHTLNHVFQAVSVSCLVEEMRQGPCGAIGIIKGLAFFANKQGLNLEQFEIKILKLLKALRRCPLIPSGPSPTHTLDLAWPAAPTALVPKVPRVGMISASQMQHRGEMSINGPQSDSDDGGSSDIDDNADCNWEDDETDANCADAPKPPRELYNGGPIPNDLRDSVATLCKAFNDALQALADKSNHPLHQLQCLANLSTVIPLRKRKMDGLPKHKTSKFLVYNEFSQAELTDAYIKEKESFNGDSQALKNWLDELRTVAQSSRVENDVKLMSSTKVAKFMSQQKKYFKGEMGHMSKFDIHTIMIMVCGHPNTHAAHAQNAIICSSPKIESLIEGGFNLQKSLDELFVKVLHQQLNQSSLAKWHQEAEKKEHDNELKQHDSAYSVASKYIKNLFTSNSYTWFPSIVPWVWFLSLLVQYHICIIGWPLETECPAPHPQCTNKQWDASQWRFLVTQFHKGNNCLIKVEPWGAHEKDGDDDVVLIIDRNNDTIYCVRDTGSAVDSMGESRAATEQPSVLPCGVASVVFDLSSLAKVGINGWPRKKSSITIKRRNRYHLLGSTSVTIGASDQGGGMVDGKGKARAISVPTNDESSDSEANAEAMPILRPGNFNSNPASTSGCATSSSYPDFRTAPNTNIGAGPLSSSAVVHPNTGSTSWHAAPLHSNFAAGSNGNIHASSSSAFNPHDFFVSDSDVAAMGSHLDNGTLQSNIGMFPSGINNFDTSAMGLGDMYDPNGFQSGSAWDSYLQ</sequence>
<feature type="compositionally biased region" description="Polar residues" evidence="1">
    <location>
        <begin position="955"/>
        <end position="973"/>
    </location>
</feature>
<feature type="region of interest" description="Disordered" evidence="1">
    <location>
        <begin position="456"/>
        <end position="500"/>
    </location>
</feature>
<keyword evidence="3" id="KW-1185">Reference proteome</keyword>
<evidence type="ECO:0000313" key="2">
    <source>
        <dbReference type="EMBL" id="KAF9511274.1"/>
    </source>
</evidence>
<feature type="compositionally biased region" description="Acidic residues" evidence="1">
    <location>
        <begin position="465"/>
        <end position="488"/>
    </location>
</feature>
<comment type="caution">
    <text evidence="2">The sequence shown here is derived from an EMBL/GenBank/DDBJ whole genome shotgun (WGS) entry which is preliminary data.</text>
</comment>